<evidence type="ECO:0000313" key="1">
    <source>
        <dbReference type="EMBL" id="KOO53285.1"/>
    </source>
</evidence>
<gene>
    <name evidence="1" type="ORF">Ctob_013891</name>
</gene>
<dbReference type="EMBL" id="JWZX01000299">
    <property type="protein sequence ID" value="KOO53285.1"/>
    <property type="molecule type" value="Genomic_DNA"/>
</dbReference>
<organism evidence="1 2">
    <name type="scientific">Chrysochromulina tobinii</name>
    <dbReference type="NCBI Taxonomy" id="1460289"/>
    <lineage>
        <taxon>Eukaryota</taxon>
        <taxon>Haptista</taxon>
        <taxon>Haptophyta</taxon>
        <taxon>Prymnesiophyceae</taxon>
        <taxon>Prymnesiales</taxon>
        <taxon>Chrysochromulinaceae</taxon>
        <taxon>Chrysochromulina</taxon>
    </lineage>
</organism>
<name>A0A0M0LQE2_9EUKA</name>
<accession>A0A0M0LQE2</accession>
<protein>
    <submittedName>
        <fullName evidence="1">Uncharacterized protein</fullName>
    </submittedName>
</protein>
<reference evidence="2" key="1">
    <citation type="journal article" date="2015" name="PLoS Genet.">
        <title>Genome Sequence and Transcriptome Analyses of Chrysochromulina tobin: Metabolic Tools for Enhanced Algal Fitness in the Prominent Order Prymnesiales (Haptophyceae).</title>
        <authorList>
            <person name="Hovde B.T."/>
            <person name="Deodato C.R."/>
            <person name="Hunsperger H.M."/>
            <person name="Ryken S.A."/>
            <person name="Yost W."/>
            <person name="Jha R.K."/>
            <person name="Patterson J."/>
            <person name="Monnat R.J. Jr."/>
            <person name="Barlow S.B."/>
            <person name="Starkenburg S.R."/>
            <person name="Cattolico R.A."/>
        </authorList>
    </citation>
    <scope>NUCLEOTIDE SEQUENCE</scope>
    <source>
        <strain evidence="2">CCMP291</strain>
    </source>
</reference>
<sequence length="191" mass="21549">MPCARHCLCPRGRLLWHAPHDDVPHAVYGHLGLKRKRPLFRPALGLLCRFHLERFGFRCVVGTQIRSPFHCRHHTSLTISHCPDSLQFSATRTALIASAFQAELQAELQSATAPRTAAMRINRGLSGRRAVSPENGLPLLHSGCARMPLGSVAFMFHERSGFRALVDLRCNFITQKLTPQLIRAQRFEPLW</sequence>
<proteinExistence type="predicted"/>
<keyword evidence="2" id="KW-1185">Reference proteome</keyword>
<dbReference type="Proteomes" id="UP000037460">
    <property type="component" value="Unassembled WGS sequence"/>
</dbReference>
<dbReference type="AlphaFoldDB" id="A0A0M0LQE2"/>
<comment type="caution">
    <text evidence="1">The sequence shown here is derived from an EMBL/GenBank/DDBJ whole genome shotgun (WGS) entry which is preliminary data.</text>
</comment>
<evidence type="ECO:0000313" key="2">
    <source>
        <dbReference type="Proteomes" id="UP000037460"/>
    </source>
</evidence>